<evidence type="ECO:0000313" key="2">
    <source>
        <dbReference type="EMBL" id="CDW75256.1"/>
    </source>
</evidence>
<keyword evidence="3" id="KW-1185">Reference proteome</keyword>
<dbReference type="InterPro" id="IPR008594">
    <property type="entry name" value="DcpS/DCS2"/>
</dbReference>
<dbReference type="Proteomes" id="UP000039865">
    <property type="component" value="Unassembled WGS sequence"/>
</dbReference>
<dbReference type="EMBL" id="CCKQ01004121">
    <property type="protein sequence ID" value="CDW75256.1"/>
    <property type="molecule type" value="Genomic_DNA"/>
</dbReference>
<dbReference type="GO" id="GO:0016787">
    <property type="term" value="F:hydrolase activity"/>
    <property type="evidence" value="ECO:0007669"/>
    <property type="project" value="InterPro"/>
</dbReference>
<dbReference type="InterPro" id="IPR036265">
    <property type="entry name" value="HIT-like_sf"/>
</dbReference>
<name>A0A077ZZ77_STYLE</name>
<evidence type="ECO:0000256" key="1">
    <source>
        <dbReference type="ARBA" id="ARBA00010208"/>
    </source>
</evidence>
<organism evidence="2 3">
    <name type="scientific">Stylonychia lemnae</name>
    <name type="common">Ciliate</name>
    <dbReference type="NCBI Taxonomy" id="5949"/>
    <lineage>
        <taxon>Eukaryota</taxon>
        <taxon>Sar</taxon>
        <taxon>Alveolata</taxon>
        <taxon>Ciliophora</taxon>
        <taxon>Intramacronucleata</taxon>
        <taxon>Spirotrichea</taxon>
        <taxon>Stichotrichia</taxon>
        <taxon>Sporadotrichida</taxon>
        <taxon>Oxytrichidae</taxon>
        <taxon>Stylonychinae</taxon>
        <taxon>Stylonychia</taxon>
    </lineage>
</organism>
<dbReference type="Pfam" id="PF05652">
    <property type="entry name" value="DcpS"/>
    <property type="match status" value="1"/>
</dbReference>
<evidence type="ECO:0000313" key="3">
    <source>
        <dbReference type="Proteomes" id="UP000039865"/>
    </source>
</evidence>
<gene>
    <name evidence="2" type="primary">Contig5362.g5734</name>
    <name evidence="2" type="ORF">STYLEM_4243</name>
</gene>
<reference evidence="2 3" key="1">
    <citation type="submission" date="2014-06" db="EMBL/GenBank/DDBJ databases">
        <authorList>
            <person name="Swart Estienne"/>
        </authorList>
    </citation>
    <scope>NUCLEOTIDE SEQUENCE [LARGE SCALE GENOMIC DNA]</scope>
    <source>
        <strain evidence="2 3">130c</strain>
    </source>
</reference>
<dbReference type="Pfam" id="PF11969">
    <property type="entry name" value="DcpS_C"/>
    <property type="match status" value="1"/>
</dbReference>
<dbReference type="PANTHER" id="PTHR12978:SF0">
    <property type="entry name" value="M7GPPPX DIPHOSPHATASE"/>
    <property type="match status" value="1"/>
</dbReference>
<dbReference type="GO" id="GO:0000340">
    <property type="term" value="F:RNA 7-methylguanosine cap binding"/>
    <property type="evidence" value="ECO:0007669"/>
    <property type="project" value="TreeGrafter"/>
</dbReference>
<dbReference type="SUPFAM" id="SSF102860">
    <property type="entry name" value="mRNA decapping enzyme DcpS N-terminal domain"/>
    <property type="match status" value="1"/>
</dbReference>
<dbReference type="InParanoid" id="A0A077ZZ77"/>
<dbReference type="InterPro" id="IPR011145">
    <property type="entry name" value="Scavenger_mRNA_decap_enz_N"/>
</dbReference>
<comment type="similarity">
    <text evidence="1">Belongs to the HIT family.</text>
</comment>
<dbReference type="OMA" id="HVHINPI"/>
<dbReference type="GO" id="GO:0000290">
    <property type="term" value="P:deadenylation-dependent decapping of nuclear-transcribed mRNA"/>
    <property type="evidence" value="ECO:0007669"/>
    <property type="project" value="InterPro"/>
</dbReference>
<dbReference type="OrthoDB" id="10264956at2759"/>
<proteinExistence type="inferred from homology"/>
<dbReference type="PANTHER" id="PTHR12978">
    <property type="entry name" value="HISTIDINE TRIAD HIT PROTEIN MEMBER"/>
    <property type="match status" value="1"/>
</dbReference>
<accession>A0A077ZZ77</accession>
<dbReference type="Gene3D" id="3.30.428.10">
    <property type="entry name" value="HIT-like"/>
    <property type="match status" value="1"/>
</dbReference>
<dbReference type="GO" id="GO:0005634">
    <property type="term" value="C:nucleus"/>
    <property type="evidence" value="ECO:0007669"/>
    <property type="project" value="TreeGrafter"/>
</dbReference>
<dbReference type="Gene3D" id="3.30.200.40">
    <property type="entry name" value="Scavenger mRNA decapping enzyme, N-terminal domain"/>
    <property type="match status" value="1"/>
</dbReference>
<protein>
    <submittedName>
        <fullName evidence="2">Scavenger mrna-decapping enzyme</fullName>
    </submittedName>
</protein>
<dbReference type="SUPFAM" id="SSF54197">
    <property type="entry name" value="HIT-like"/>
    <property type="match status" value="1"/>
</dbReference>
<dbReference type="GO" id="GO:0000932">
    <property type="term" value="C:P-body"/>
    <property type="evidence" value="ECO:0007669"/>
    <property type="project" value="TreeGrafter"/>
</dbReference>
<dbReference type="AlphaFoldDB" id="A0A077ZZ77"/>
<sequence>MTEDNFKKISLRDFKFERTLSNDVEAKQIYLLGTMKGEDPQKKALLKMEKLAFEEKDLQNLGQQENDCLGTDQLILSENHYFQNDVYNKMFLEMNPQISKIQCDFAFPAPQSQIDKYTKQETLLIHETYDMYNNFVKPLFIDKLEPIQWIENVLDGKSELDLQLFRADDYTIKIDWKMNSEDLDTLHLLVFPYDRNLRTVRDLDQRHLQMLESIRDTTYTLIEEKYSIKKSQIRAFFHYHPTFYNMHIHFTHISQTEKVGAYLGRGIFLEDVIENIKIKGDYYQTKTMAVCLGENNAIYRILKENQQI</sequence>